<name>A0A9D4KQU7_DREPO</name>
<evidence type="ECO:0000313" key="1">
    <source>
        <dbReference type="EMBL" id="KAH3843687.1"/>
    </source>
</evidence>
<dbReference type="AlphaFoldDB" id="A0A9D4KQU7"/>
<organism evidence="1 2">
    <name type="scientific">Dreissena polymorpha</name>
    <name type="common">Zebra mussel</name>
    <name type="synonym">Mytilus polymorpha</name>
    <dbReference type="NCBI Taxonomy" id="45954"/>
    <lineage>
        <taxon>Eukaryota</taxon>
        <taxon>Metazoa</taxon>
        <taxon>Spiralia</taxon>
        <taxon>Lophotrochozoa</taxon>
        <taxon>Mollusca</taxon>
        <taxon>Bivalvia</taxon>
        <taxon>Autobranchia</taxon>
        <taxon>Heteroconchia</taxon>
        <taxon>Euheterodonta</taxon>
        <taxon>Imparidentia</taxon>
        <taxon>Neoheterodontei</taxon>
        <taxon>Myida</taxon>
        <taxon>Dreissenoidea</taxon>
        <taxon>Dreissenidae</taxon>
        <taxon>Dreissena</taxon>
    </lineage>
</organism>
<dbReference type="Gene3D" id="3.30.420.40">
    <property type="match status" value="2"/>
</dbReference>
<evidence type="ECO:0008006" key="3">
    <source>
        <dbReference type="Google" id="ProtNLM"/>
    </source>
</evidence>
<dbReference type="PANTHER" id="PTHR14187:SF5">
    <property type="entry name" value="HEAT SHOCK 70 KDA PROTEIN 12A"/>
    <property type="match status" value="1"/>
</dbReference>
<keyword evidence="2" id="KW-1185">Reference proteome</keyword>
<gene>
    <name evidence="1" type="ORF">DPMN_117214</name>
</gene>
<dbReference type="SUPFAM" id="SSF53067">
    <property type="entry name" value="Actin-like ATPase domain"/>
    <property type="match status" value="1"/>
</dbReference>
<dbReference type="InterPro" id="IPR043129">
    <property type="entry name" value="ATPase_NBD"/>
</dbReference>
<reference evidence="1" key="1">
    <citation type="journal article" date="2019" name="bioRxiv">
        <title>The Genome of the Zebra Mussel, Dreissena polymorpha: A Resource for Invasive Species Research.</title>
        <authorList>
            <person name="McCartney M.A."/>
            <person name="Auch B."/>
            <person name="Kono T."/>
            <person name="Mallez S."/>
            <person name="Zhang Y."/>
            <person name="Obille A."/>
            <person name="Becker A."/>
            <person name="Abrahante J.E."/>
            <person name="Garbe J."/>
            <person name="Badalamenti J.P."/>
            <person name="Herman A."/>
            <person name="Mangelson H."/>
            <person name="Liachko I."/>
            <person name="Sullivan S."/>
            <person name="Sone E.D."/>
            <person name="Koren S."/>
            <person name="Silverstein K.A.T."/>
            <person name="Beckman K.B."/>
            <person name="Gohl D.M."/>
        </authorList>
    </citation>
    <scope>NUCLEOTIDE SEQUENCE</scope>
    <source>
        <strain evidence="1">Duluth1</strain>
        <tissue evidence="1">Whole animal</tissue>
    </source>
</reference>
<dbReference type="Proteomes" id="UP000828390">
    <property type="component" value="Unassembled WGS sequence"/>
</dbReference>
<evidence type="ECO:0000313" key="2">
    <source>
        <dbReference type="Proteomes" id="UP000828390"/>
    </source>
</evidence>
<accession>A0A9D4KQU7</accession>
<reference evidence="1" key="2">
    <citation type="submission" date="2020-11" db="EMBL/GenBank/DDBJ databases">
        <authorList>
            <person name="McCartney M.A."/>
            <person name="Auch B."/>
            <person name="Kono T."/>
            <person name="Mallez S."/>
            <person name="Becker A."/>
            <person name="Gohl D.M."/>
            <person name="Silverstein K.A.T."/>
            <person name="Koren S."/>
            <person name="Bechman K.B."/>
            <person name="Herman A."/>
            <person name="Abrahante J.E."/>
            <person name="Garbe J."/>
        </authorList>
    </citation>
    <scope>NUCLEOTIDE SEQUENCE</scope>
    <source>
        <strain evidence="1">Duluth1</strain>
        <tissue evidence="1">Whole animal</tissue>
    </source>
</reference>
<sequence length="228" mass="25489">MVLSVKLVKSFFDDAIDKIVRLINDLLNKVSGIDDIVLVGGFSESKYLQTVMRSTFGNKIIIPSYQSSAVQHGAVIYGYEQKGIASRVCKYTYGIARMMEFKSYHLLSKRVTIDGVDFCDDIFYKHIEIGTTVNVADAQNVEAHEYFPSQSEMRNAVLEVYASPKQNPMYVDEEGCQLVGLVKVDIDPKGDINSKFLVKMIFGGTELRIEVTDVKNNIVTISSVDFIG</sequence>
<protein>
    <recommendedName>
        <fullName evidence="3">Heat shock protein 70</fullName>
    </recommendedName>
</protein>
<dbReference type="Gene3D" id="3.90.640.10">
    <property type="entry name" value="Actin, Chain A, domain 4"/>
    <property type="match status" value="1"/>
</dbReference>
<dbReference type="PANTHER" id="PTHR14187">
    <property type="entry name" value="ALPHA KINASE/ELONGATION FACTOR 2 KINASE"/>
    <property type="match status" value="1"/>
</dbReference>
<comment type="caution">
    <text evidence="1">The sequence shown here is derived from an EMBL/GenBank/DDBJ whole genome shotgun (WGS) entry which is preliminary data.</text>
</comment>
<dbReference type="EMBL" id="JAIWYP010000004">
    <property type="protein sequence ID" value="KAH3843687.1"/>
    <property type="molecule type" value="Genomic_DNA"/>
</dbReference>
<proteinExistence type="predicted"/>